<organism evidence="2">
    <name type="scientific">Telmatobacter sp. DSM 110680</name>
    <dbReference type="NCBI Taxonomy" id="3036704"/>
    <lineage>
        <taxon>Bacteria</taxon>
        <taxon>Pseudomonadati</taxon>
        <taxon>Acidobacteriota</taxon>
        <taxon>Terriglobia</taxon>
        <taxon>Terriglobales</taxon>
        <taxon>Acidobacteriaceae</taxon>
        <taxon>Telmatobacter</taxon>
    </lineage>
</organism>
<protein>
    <submittedName>
        <fullName evidence="2">Uncharacterized protein</fullName>
    </submittedName>
</protein>
<name>A0AAU7DGQ4_9BACT</name>
<gene>
    <name evidence="2" type="ORF">P8935_20195</name>
</gene>
<accession>A0AAU7DGQ4</accession>
<sequence>MKSLTMRIVPMAGALALAAMVVPYAHAGCGQYRPASFNASSQNQFGSPKLLRAAFDDDDAAKSEPTIVGTWKEHWISEGSDGIPDGTEIDAGYAQWHSDGTEINVSGLRVPLSGDVCLGEWIKTGPRTYRMNHFGISYDPISGQNLVGPARIQQWLTLDEKGMATSGKFTIDQWDESGNLLAHIQGKVIGTRVTMDTGFQKVE</sequence>
<dbReference type="RefSeq" id="WP_348262113.1">
    <property type="nucleotide sequence ID" value="NZ_CP121196.1"/>
</dbReference>
<keyword evidence="1" id="KW-0732">Signal</keyword>
<dbReference type="AlphaFoldDB" id="A0AAU7DGQ4"/>
<proteinExistence type="predicted"/>
<evidence type="ECO:0000256" key="1">
    <source>
        <dbReference type="SAM" id="SignalP"/>
    </source>
</evidence>
<dbReference type="EMBL" id="CP121196">
    <property type="protein sequence ID" value="XBH16883.1"/>
    <property type="molecule type" value="Genomic_DNA"/>
</dbReference>
<reference evidence="2" key="1">
    <citation type="submission" date="2023-03" db="EMBL/GenBank/DDBJ databases">
        <title>Edaphobacter sp.</title>
        <authorList>
            <person name="Huber K.J."/>
            <person name="Papendorf J."/>
            <person name="Pilke C."/>
            <person name="Bunk B."/>
            <person name="Sproeer C."/>
            <person name="Pester M."/>
        </authorList>
    </citation>
    <scope>NUCLEOTIDE SEQUENCE</scope>
    <source>
        <strain evidence="2">DSM 110680</strain>
    </source>
</reference>
<feature type="chain" id="PRO_5043493023" evidence="1">
    <location>
        <begin position="28"/>
        <end position="203"/>
    </location>
</feature>
<evidence type="ECO:0000313" key="2">
    <source>
        <dbReference type="EMBL" id="XBH16883.1"/>
    </source>
</evidence>
<feature type="signal peptide" evidence="1">
    <location>
        <begin position="1"/>
        <end position="27"/>
    </location>
</feature>